<dbReference type="PANTHER" id="PTHR46213:SF29">
    <property type="entry name" value="PROTEIN ROS1-LIKE"/>
    <property type="match status" value="1"/>
</dbReference>
<dbReference type="Proteomes" id="UP000004994">
    <property type="component" value="Chromosome 4"/>
</dbReference>
<dbReference type="AlphaFoldDB" id="K4BRL1"/>
<protein>
    <recommendedName>
        <fullName evidence="5">Demeter RRM-fold domain-containing protein</fullName>
    </recommendedName>
</protein>
<evidence type="ECO:0000313" key="6">
    <source>
        <dbReference type="EnsemblPlants" id="Solyc04g047830.1.1"/>
    </source>
</evidence>
<proteinExistence type="predicted"/>
<dbReference type="HOGENOM" id="CLU_1920762_0_0_1"/>
<evidence type="ECO:0000256" key="4">
    <source>
        <dbReference type="ARBA" id="ARBA00023014"/>
    </source>
</evidence>
<comment type="cofactor">
    <cofactor evidence="1">
        <name>[4Fe-4S] cluster</name>
        <dbReference type="ChEBI" id="CHEBI:49883"/>
    </cofactor>
</comment>
<dbReference type="InterPro" id="IPR044811">
    <property type="entry name" value="DME/ROS1"/>
</dbReference>
<dbReference type="InterPro" id="IPR028925">
    <property type="entry name" value="RRM_DME"/>
</dbReference>
<evidence type="ECO:0000259" key="5">
    <source>
        <dbReference type="Pfam" id="PF15628"/>
    </source>
</evidence>
<dbReference type="GO" id="GO:0019104">
    <property type="term" value="F:DNA N-glycosylase activity"/>
    <property type="evidence" value="ECO:0007669"/>
    <property type="project" value="InterPro"/>
</dbReference>
<accession>K4BRL1</accession>
<dbReference type="PANTHER" id="PTHR46213">
    <property type="entry name" value="TRANSCRIPTIONAL ACTIVATOR DEMETER"/>
    <property type="match status" value="1"/>
</dbReference>
<dbReference type="GO" id="GO:0035514">
    <property type="term" value="F:DNA demethylase activity"/>
    <property type="evidence" value="ECO:0007669"/>
    <property type="project" value="InterPro"/>
</dbReference>
<evidence type="ECO:0000256" key="1">
    <source>
        <dbReference type="ARBA" id="ARBA00001966"/>
    </source>
</evidence>
<dbReference type="EnsemblPlants" id="Solyc04g047830.1.1">
    <property type="protein sequence ID" value="Solyc04g047830.1.1"/>
    <property type="gene ID" value="Solyc04g047830.1"/>
</dbReference>
<keyword evidence="4" id="KW-0411">Iron-sulfur</keyword>
<dbReference type="GO" id="GO:0141166">
    <property type="term" value="P:chromosomal 5-methylcytosine DNA demethylation pathway"/>
    <property type="evidence" value="ECO:0007669"/>
    <property type="project" value="InterPro"/>
</dbReference>
<dbReference type="GO" id="GO:0046872">
    <property type="term" value="F:metal ion binding"/>
    <property type="evidence" value="ECO:0007669"/>
    <property type="project" value="UniProtKB-KW"/>
</dbReference>
<dbReference type="Gramene" id="Solyc04g047830.1.1">
    <property type="protein sequence ID" value="Solyc04g047830.1.1"/>
    <property type="gene ID" value="Solyc04g047830.1"/>
</dbReference>
<dbReference type="STRING" id="4081.K4BRL1"/>
<name>K4BRL1_SOLLC</name>
<dbReference type="PaxDb" id="4081-Solyc04g047830.1.1"/>
<feature type="domain" description="Demeter RRM-fold" evidence="5">
    <location>
        <begin position="81"/>
        <end position="107"/>
    </location>
</feature>
<organism evidence="6">
    <name type="scientific">Solanum lycopersicum</name>
    <name type="common">Tomato</name>
    <name type="synonym">Lycopersicon esculentum</name>
    <dbReference type="NCBI Taxonomy" id="4081"/>
    <lineage>
        <taxon>Eukaryota</taxon>
        <taxon>Viridiplantae</taxon>
        <taxon>Streptophyta</taxon>
        <taxon>Embryophyta</taxon>
        <taxon>Tracheophyta</taxon>
        <taxon>Spermatophyta</taxon>
        <taxon>Magnoliopsida</taxon>
        <taxon>eudicotyledons</taxon>
        <taxon>Gunneridae</taxon>
        <taxon>Pentapetalae</taxon>
        <taxon>asterids</taxon>
        <taxon>lamiids</taxon>
        <taxon>Solanales</taxon>
        <taxon>Solanaceae</taxon>
        <taxon>Solanoideae</taxon>
        <taxon>Solaneae</taxon>
        <taxon>Solanum</taxon>
        <taxon>Solanum subgen. Lycopersicon</taxon>
    </lineage>
</organism>
<keyword evidence="7" id="KW-1185">Reference proteome</keyword>
<evidence type="ECO:0000256" key="3">
    <source>
        <dbReference type="ARBA" id="ARBA00023004"/>
    </source>
</evidence>
<dbReference type="Pfam" id="PF15628">
    <property type="entry name" value="RRM_DME"/>
    <property type="match status" value="1"/>
</dbReference>
<evidence type="ECO:0000313" key="7">
    <source>
        <dbReference type="Proteomes" id="UP000004994"/>
    </source>
</evidence>
<dbReference type="InParanoid" id="K4BRL1"/>
<reference evidence="6" key="1">
    <citation type="journal article" date="2012" name="Nature">
        <title>The tomato genome sequence provides insights into fleshy fruit evolution.</title>
        <authorList>
            <consortium name="Tomato Genome Consortium"/>
        </authorList>
    </citation>
    <scope>NUCLEOTIDE SEQUENCE [LARGE SCALE GENOMIC DNA]</scope>
    <source>
        <strain evidence="6">cv. Heinz 1706</strain>
    </source>
</reference>
<sequence length="132" mass="15051">MVKCCNNCSLTFVFPTHYSYELPDSHPLLEGDIHSELTLLYRTGNVASIEEKYESCNCNETQSKVDASNIGVGSNIETVSGTLLITCRTTNKEKFPLNGTYFQVNEGCQQKKYKILMLLTENRKCTKRYEFQ</sequence>
<reference evidence="6" key="2">
    <citation type="submission" date="2015-06" db="UniProtKB">
        <authorList>
            <consortium name="EnsemblPlants"/>
        </authorList>
    </citation>
    <scope>IDENTIFICATION</scope>
    <source>
        <strain evidence="6">cv. Heinz 1706</strain>
    </source>
</reference>
<evidence type="ECO:0000256" key="2">
    <source>
        <dbReference type="ARBA" id="ARBA00022723"/>
    </source>
</evidence>
<keyword evidence="2" id="KW-0479">Metal-binding</keyword>
<dbReference type="GO" id="GO:0051536">
    <property type="term" value="F:iron-sulfur cluster binding"/>
    <property type="evidence" value="ECO:0007669"/>
    <property type="project" value="UniProtKB-KW"/>
</dbReference>
<keyword evidence="3" id="KW-0408">Iron</keyword>
<dbReference type="PhylomeDB" id="K4BRL1"/>